<dbReference type="PRINTS" id="PR00080">
    <property type="entry name" value="SDRFAMILY"/>
</dbReference>
<dbReference type="FunFam" id="3.40.50.720:FF:000084">
    <property type="entry name" value="Short-chain dehydrogenase reductase"/>
    <property type="match status" value="1"/>
</dbReference>
<name>A0A6J4SLE2_9ACTN</name>
<dbReference type="CDD" id="cd05233">
    <property type="entry name" value="SDR_c"/>
    <property type="match status" value="1"/>
</dbReference>
<sequence length="259" mass="26101">MDLGLRGTVCIVTGASRGIGRATAERLAAEGAQVLLVGRDRERLEAAAEAVGGVAFPADVTDPGAAAAIVADAEALGPVGVLVNNAGTSFARPVAELTDADWRAQHDIHVMAPMRLMREAAPRMAAAGGGRIVNVCSSAGKRPSLTNAAYSVTKAAQLSLSRVWADLHAADGVLVNAVTPGPVSSELWLGHGGLADQTAAARGVTREEALAAQAGKVPLGRFAEPGEVADVIVFLCSARASTVTGAAWSVDGGAVAIIV</sequence>
<dbReference type="PANTHER" id="PTHR42879:SF2">
    <property type="entry name" value="3-OXOACYL-[ACYL-CARRIER-PROTEIN] REDUCTASE FABG"/>
    <property type="match status" value="1"/>
</dbReference>
<protein>
    <submittedName>
        <fullName evidence="3">3-oxoacyl-[acyl-carrier protein] reductase</fullName>
        <ecNumber evidence="3">1.1.1.100</ecNumber>
    </submittedName>
</protein>
<dbReference type="Pfam" id="PF13561">
    <property type="entry name" value="adh_short_C2"/>
    <property type="match status" value="1"/>
</dbReference>
<dbReference type="PRINTS" id="PR00081">
    <property type="entry name" value="GDHRDH"/>
</dbReference>
<dbReference type="EMBL" id="CADCVR010000058">
    <property type="protein sequence ID" value="CAA9496851.1"/>
    <property type="molecule type" value="Genomic_DNA"/>
</dbReference>
<dbReference type="AlphaFoldDB" id="A0A6J4SLE2"/>
<evidence type="ECO:0000313" key="3">
    <source>
        <dbReference type="EMBL" id="CAA9496851.1"/>
    </source>
</evidence>
<evidence type="ECO:0000256" key="2">
    <source>
        <dbReference type="ARBA" id="ARBA00023002"/>
    </source>
</evidence>
<dbReference type="InterPro" id="IPR036291">
    <property type="entry name" value="NAD(P)-bd_dom_sf"/>
</dbReference>
<dbReference type="Gene3D" id="3.40.50.720">
    <property type="entry name" value="NAD(P)-binding Rossmann-like Domain"/>
    <property type="match status" value="1"/>
</dbReference>
<organism evidence="3">
    <name type="scientific">uncultured Solirubrobacteraceae bacterium</name>
    <dbReference type="NCBI Taxonomy" id="1162706"/>
    <lineage>
        <taxon>Bacteria</taxon>
        <taxon>Bacillati</taxon>
        <taxon>Actinomycetota</taxon>
        <taxon>Thermoleophilia</taxon>
        <taxon>Solirubrobacterales</taxon>
        <taxon>Solirubrobacteraceae</taxon>
        <taxon>environmental samples</taxon>
    </lineage>
</organism>
<proteinExistence type="inferred from homology"/>
<dbReference type="InterPro" id="IPR050259">
    <property type="entry name" value="SDR"/>
</dbReference>
<dbReference type="EC" id="1.1.1.100" evidence="3"/>
<accession>A0A6J4SLE2</accession>
<comment type="similarity">
    <text evidence="1">Belongs to the short-chain dehydrogenases/reductases (SDR) family.</text>
</comment>
<dbReference type="InterPro" id="IPR002347">
    <property type="entry name" value="SDR_fam"/>
</dbReference>
<dbReference type="SUPFAM" id="SSF51735">
    <property type="entry name" value="NAD(P)-binding Rossmann-fold domains"/>
    <property type="match status" value="1"/>
</dbReference>
<dbReference type="PANTHER" id="PTHR42879">
    <property type="entry name" value="3-OXOACYL-(ACYL-CARRIER-PROTEIN) REDUCTASE"/>
    <property type="match status" value="1"/>
</dbReference>
<keyword evidence="2 3" id="KW-0560">Oxidoreductase</keyword>
<dbReference type="GO" id="GO:0004316">
    <property type="term" value="F:3-oxoacyl-[acyl-carrier-protein] reductase (NADPH) activity"/>
    <property type="evidence" value="ECO:0007669"/>
    <property type="project" value="UniProtKB-EC"/>
</dbReference>
<gene>
    <name evidence="3" type="ORF">AVDCRST_MAG53-2159</name>
</gene>
<reference evidence="3" key="1">
    <citation type="submission" date="2020-02" db="EMBL/GenBank/DDBJ databases">
        <authorList>
            <person name="Meier V. D."/>
        </authorList>
    </citation>
    <scope>NUCLEOTIDE SEQUENCE</scope>
    <source>
        <strain evidence="3">AVDCRST_MAG53</strain>
    </source>
</reference>
<evidence type="ECO:0000256" key="1">
    <source>
        <dbReference type="ARBA" id="ARBA00006484"/>
    </source>
</evidence>